<feature type="transmembrane region" description="Helical" evidence="1">
    <location>
        <begin position="86"/>
        <end position="105"/>
    </location>
</feature>
<keyword evidence="3" id="KW-1185">Reference proteome</keyword>
<keyword evidence="1" id="KW-1133">Transmembrane helix</keyword>
<dbReference type="Proteomes" id="UP000430670">
    <property type="component" value="Unassembled WGS sequence"/>
</dbReference>
<proteinExistence type="predicted"/>
<comment type="caution">
    <text evidence="2">The sequence shown here is derived from an EMBL/GenBank/DDBJ whole genome shotgun (WGS) entry which is preliminary data.</text>
</comment>
<protein>
    <submittedName>
        <fullName evidence="2">Alpha-ribazole transporter</fullName>
    </submittedName>
</protein>
<dbReference type="GO" id="GO:0022857">
    <property type="term" value="F:transmembrane transporter activity"/>
    <property type="evidence" value="ECO:0007669"/>
    <property type="project" value="InterPro"/>
</dbReference>
<evidence type="ECO:0000313" key="2">
    <source>
        <dbReference type="EMBL" id="MTV51003.1"/>
    </source>
</evidence>
<sequence>MSHMEMESGDLQPSIWSAKRVAVIAIFIALSAVGSLIKIPSPVGTIGLDSAPGFFVAIAFGAMEGMAVIGIGHLLTAAVVGFPLSIPIHLFIAVQMALWALAFHWIEKKMGIVAATIAGIFLNGVVSSLTMIFMGGWGAVVGVMPFLVIGSAVNVVLAAIAFKAVNASNLLR</sequence>
<feature type="transmembrane region" description="Helical" evidence="1">
    <location>
        <begin position="139"/>
        <end position="162"/>
    </location>
</feature>
<reference evidence="2 3" key="1">
    <citation type="submission" date="2019-11" db="EMBL/GenBank/DDBJ databases">
        <title>Whole-genome sequence of a the green, strictly anaerobic photosynthetic bacterium Heliobacillus mobilis DSM 6151.</title>
        <authorList>
            <person name="Kyndt J.A."/>
            <person name="Meyer T.E."/>
        </authorList>
    </citation>
    <scope>NUCLEOTIDE SEQUENCE [LARGE SCALE GENOMIC DNA]</scope>
    <source>
        <strain evidence="2 3">DSM 6151</strain>
    </source>
</reference>
<feature type="transmembrane region" description="Helical" evidence="1">
    <location>
        <begin position="20"/>
        <end position="39"/>
    </location>
</feature>
<keyword evidence="1" id="KW-0812">Transmembrane</keyword>
<accession>A0A6I3SPL6</accession>
<evidence type="ECO:0000313" key="3">
    <source>
        <dbReference type="Proteomes" id="UP000430670"/>
    </source>
</evidence>
<dbReference type="RefSeq" id="WP_155478085.1">
    <property type="nucleotide sequence ID" value="NZ_WNKU01000055.1"/>
</dbReference>
<dbReference type="Pfam" id="PF12822">
    <property type="entry name" value="ECF_trnsprt"/>
    <property type="match status" value="1"/>
</dbReference>
<organism evidence="2 3">
    <name type="scientific">Heliobacterium mobile</name>
    <name type="common">Heliobacillus mobilis</name>
    <dbReference type="NCBI Taxonomy" id="28064"/>
    <lineage>
        <taxon>Bacteria</taxon>
        <taxon>Bacillati</taxon>
        <taxon>Bacillota</taxon>
        <taxon>Clostridia</taxon>
        <taxon>Eubacteriales</taxon>
        <taxon>Heliobacteriaceae</taxon>
        <taxon>Heliobacterium</taxon>
    </lineage>
</organism>
<evidence type="ECO:0000256" key="1">
    <source>
        <dbReference type="SAM" id="Phobius"/>
    </source>
</evidence>
<dbReference type="Gene3D" id="1.10.1760.20">
    <property type="match status" value="1"/>
</dbReference>
<feature type="transmembrane region" description="Helical" evidence="1">
    <location>
        <begin position="51"/>
        <end position="80"/>
    </location>
</feature>
<feature type="transmembrane region" description="Helical" evidence="1">
    <location>
        <begin position="112"/>
        <end position="133"/>
    </location>
</feature>
<dbReference type="AlphaFoldDB" id="A0A6I3SPL6"/>
<name>A0A6I3SPL6_HELMO</name>
<gene>
    <name evidence="2" type="ORF">GJ688_18980</name>
</gene>
<keyword evidence="1" id="KW-0472">Membrane</keyword>
<dbReference type="EMBL" id="WNKU01000055">
    <property type="protein sequence ID" value="MTV51003.1"/>
    <property type="molecule type" value="Genomic_DNA"/>
</dbReference>
<dbReference type="OrthoDB" id="5431035at2"/>
<dbReference type="InterPro" id="IPR024529">
    <property type="entry name" value="ECF_trnsprt_substrate-spec"/>
</dbReference>